<evidence type="ECO:0000259" key="5">
    <source>
        <dbReference type="Pfam" id="PF25151"/>
    </source>
</evidence>
<dbReference type="InterPro" id="IPR011989">
    <property type="entry name" value="ARM-like"/>
</dbReference>
<feature type="domain" description="tRNA (32-2'-O)-methyltransferase regulator THADA-like TPR repeats region" evidence="4">
    <location>
        <begin position="231"/>
        <end position="496"/>
    </location>
</feature>
<dbReference type="OrthoDB" id="73997at2759"/>
<evidence type="ECO:0000256" key="2">
    <source>
        <dbReference type="ARBA" id="ARBA00022694"/>
    </source>
</evidence>
<keyword evidence="2" id="KW-0819">tRNA processing</keyword>
<protein>
    <submittedName>
        <fullName evidence="6">LANO_0F13498g1_1</fullName>
    </submittedName>
</protein>
<reference evidence="7" key="1">
    <citation type="submission" date="2016-03" db="EMBL/GenBank/DDBJ databases">
        <authorList>
            <person name="Devillers Hugo."/>
        </authorList>
    </citation>
    <scope>NUCLEOTIDE SEQUENCE [LARGE SCALE GENOMIC DNA]</scope>
</reference>
<dbReference type="Proteomes" id="UP000189911">
    <property type="component" value="Chromosome F"/>
</dbReference>
<dbReference type="GO" id="GO:0005829">
    <property type="term" value="C:cytosol"/>
    <property type="evidence" value="ECO:0007669"/>
    <property type="project" value="TreeGrafter"/>
</dbReference>
<evidence type="ECO:0000259" key="3">
    <source>
        <dbReference type="Pfam" id="PF10350"/>
    </source>
</evidence>
<evidence type="ECO:0000259" key="4">
    <source>
        <dbReference type="Pfam" id="PF25150"/>
    </source>
</evidence>
<feature type="domain" description="DUF2428" evidence="3">
    <location>
        <begin position="610"/>
        <end position="834"/>
    </location>
</feature>
<dbReference type="SUPFAM" id="SSF48371">
    <property type="entry name" value="ARM repeat"/>
    <property type="match status" value="2"/>
</dbReference>
<dbReference type="InterPro" id="IPR016024">
    <property type="entry name" value="ARM-type_fold"/>
</dbReference>
<evidence type="ECO:0000313" key="7">
    <source>
        <dbReference type="Proteomes" id="UP000189911"/>
    </source>
</evidence>
<dbReference type="Pfam" id="PF25151">
    <property type="entry name" value="TPR_Trm732_C"/>
    <property type="match status" value="1"/>
</dbReference>
<feature type="domain" description="tRNA (32-2'-O)-methyltransferase regulator THADA-like C-terminal TPR repeats region" evidence="5">
    <location>
        <begin position="836"/>
        <end position="992"/>
    </location>
</feature>
<sequence>MTTVQQLARYKQRLIDIKPREFKSCCKEVTETLYVLFDDIFGILKSGTAIDDRERLVVTDTLGVWLLRTRQFVEATNKLDSLNDCQSWLIQKLRTELLVVENCDFLFRYVIDFWNESGAALTNSLNDLLTKLIQLAKEVQSAALWKDLLDSWVSQALQIPSTMRVQYYLLHVLAPEADLAHVLDKRPDFIEHSLSLMWTESLATPIGKCIASLLINVFEHHYGNTSDFSAWFTLWEGPTMRFFHNPRMSERIEICILIPIFKVLDGTIFEQFLNRNFQSNSPDMIPILKIGQELGIEEEPFHEDRLVTVRFLEQLLRQDDYKLPVFELLTFSTKKSKTIPPYIYDVIRQNILVFFVDVEVKSRNAFHSSLKHFIDRIRDSAYSLNRDYLKLCSKNKFPQEQAQKLVMIDEAFSFIKWLVFFLKSQLAPGSQYQRQILATKILKTLVSSSLDPTIISRHLDPRLRMAFPFQVCLSQDETLKRLLIDDLSDNYNDVRDNCLQLLTIFAQSSSVEDKLASPQNDILFEKCLAFLDSYKGSEQGAKIAEYLFTISNDKHFFIRRLVLKLADKIECSSQNFTAGLKNPVNGYFLALSLLLRRRELAHEEKESEKILDTCISLIIKNWENVEFILCDDPFEKPADGIQVSCEVSDPQVLSYAFRSIKESAEMLRMLMSMPELSETQLYACGNLMLKQLLTIRHSGAFQSLIPSFAACCQRCNREYPSQLRTWLDNILVALETKTQFITRRSGGIPHIICSIVGSENSDNRPLLKLTFERLMKIARLQISEHEETVDLPQVNAFNCIKALFVESPLSDACAPYVYPSLVLCLQSFGSPLWSLRNCSFMLFSALQNRLFGKAGKNISARLFFARYDGVRGILREQFEESITTTMSFYKSGSEKYDSSSEVRPQNESIFLVLTVLSRLKQTPGFDGLEDFKNLVITCLESQNWMVRQLAARTLPTLVGDIPAQLFELLRELNSLCLGKNKAHGYILAITNLVKSTEQEPSHSIAEKFVPLVMQGIPGFILENSCLVTANAYVKLLEATLSRLSFKSNERNFAVAKLANVFVNLNDVYSTDGTKQLFLRSLLLVLLKIEHSDNLPDILALALLSPFFKVQIAAAEYISQNAKCGLFGSSVIVEALLQMLFDEDLWDYVRLPVLRALIALQVEISPKHLMKMVSNTHNDELRAIALEYVGLFLERIDNDYDEYVRLFSCDESPFEVRKSALISLIHATKRIPNLKMIFLIRRFLYDDDLELRAMSSAHINQFVLRLSSVEAMTGFSVTARMYVEKMKNNAEARSIAFETLKQELELLEFQPHGKARVDELFEVELENQFRNTVEELLNDVAILAVETDKREEIQSYVSSTIATLTSQMRTAQVHDSPAGWGSNCRLFAQLVVLRKLAQDFDVTGREEFDETLNMLNCHPLIFELTSGPY</sequence>
<dbReference type="InterPro" id="IPR051954">
    <property type="entry name" value="tRNA_methyltransferase_THADA"/>
</dbReference>
<evidence type="ECO:0000256" key="1">
    <source>
        <dbReference type="ARBA" id="ARBA00010409"/>
    </source>
</evidence>
<proteinExistence type="inferred from homology"/>
<dbReference type="EMBL" id="LT598452">
    <property type="protein sequence ID" value="SCV01780.1"/>
    <property type="molecule type" value="Genomic_DNA"/>
</dbReference>
<dbReference type="GO" id="GO:0030488">
    <property type="term" value="P:tRNA methylation"/>
    <property type="evidence" value="ECO:0007669"/>
    <property type="project" value="TreeGrafter"/>
</dbReference>
<accession>A0A1G4KBS2</accession>
<comment type="similarity">
    <text evidence="1">Belongs to the THADA family.</text>
</comment>
<dbReference type="PANTHER" id="PTHR14387:SF0">
    <property type="entry name" value="DUF2428 DOMAIN-CONTAINING PROTEIN"/>
    <property type="match status" value="1"/>
</dbReference>
<dbReference type="Pfam" id="PF10350">
    <property type="entry name" value="DUF2428"/>
    <property type="match status" value="1"/>
</dbReference>
<dbReference type="InterPro" id="IPR056842">
    <property type="entry name" value="THADA-like_TPR_C"/>
</dbReference>
<dbReference type="Gene3D" id="1.25.10.10">
    <property type="entry name" value="Leucine-rich Repeat Variant"/>
    <property type="match status" value="1"/>
</dbReference>
<organism evidence="6 7">
    <name type="scientific">Lachancea nothofagi CBS 11611</name>
    <dbReference type="NCBI Taxonomy" id="1266666"/>
    <lineage>
        <taxon>Eukaryota</taxon>
        <taxon>Fungi</taxon>
        <taxon>Dikarya</taxon>
        <taxon>Ascomycota</taxon>
        <taxon>Saccharomycotina</taxon>
        <taxon>Saccharomycetes</taxon>
        <taxon>Saccharomycetales</taxon>
        <taxon>Saccharomycetaceae</taxon>
        <taxon>Lachancea</taxon>
    </lineage>
</organism>
<dbReference type="InterPro" id="IPR056843">
    <property type="entry name" value="THADA-like_TPR"/>
</dbReference>
<keyword evidence="7" id="KW-1185">Reference proteome</keyword>
<dbReference type="InterPro" id="IPR019442">
    <property type="entry name" value="THADA/TRM732_DUF2428"/>
</dbReference>
<gene>
    <name evidence="6" type="ORF">LANO_0F13498G</name>
</gene>
<name>A0A1G4KBS2_9SACH</name>
<dbReference type="PANTHER" id="PTHR14387">
    <property type="entry name" value="THADA/DEATH RECEPTOR INTERACTING PROTEIN"/>
    <property type="match status" value="1"/>
</dbReference>
<dbReference type="Pfam" id="PF25150">
    <property type="entry name" value="TPR_Trm732"/>
    <property type="match status" value="1"/>
</dbReference>
<evidence type="ECO:0000313" key="6">
    <source>
        <dbReference type="EMBL" id="SCV01780.1"/>
    </source>
</evidence>